<feature type="compositionally biased region" description="Low complexity" evidence="1">
    <location>
        <begin position="228"/>
        <end position="240"/>
    </location>
</feature>
<comment type="caution">
    <text evidence="2">The sequence shown here is derived from an EMBL/GenBank/DDBJ whole genome shotgun (WGS) entry which is preliminary data.</text>
</comment>
<proteinExistence type="predicted"/>
<dbReference type="AlphaFoldDB" id="A0AAE1CUB1"/>
<protein>
    <submittedName>
        <fullName evidence="2">Uncharacterized protein</fullName>
    </submittedName>
</protein>
<evidence type="ECO:0000313" key="3">
    <source>
        <dbReference type="Proteomes" id="UP001283361"/>
    </source>
</evidence>
<accession>A0AAE1CUB1</accession>
<sequence>MRCLRLYVGQCMAATSKVSDCQLVCYLSARMLLSLPQGKVWQLARATSRFTMCDTCFHTGLFVTSSIPHDSFKKARPCLTPRPGLPVSGHHRSCLGWHNSSLLMPAGLVDLYRPQAESGIRPAQQQARNISFGPLSHSSPNLRVNSTDTSTIQSKSLSVTSGLVWFEIRGSRFRAMSGSGSERKKILSISNESALNNPYRLVPRTTLLKRKDNFIIVTITVIIIGSSTSSPTTATTTTTTRKLEASRPSDSQVQEHIPRREDNTGGLIRRGATHPQYAAPDQGIT</sequence>
<reference evidence="2" key="1">
    <citation type="journal article" date="2023" name="G3 (Bethesda)">
        <title>A reference genome for the long-term kleptoplast-retaining sea slug Elysia crispata morphotype clarki.</title>
        <authorList>
            <person name="Eastman K.E."/>
            <person name="Pendleton A.L."/>
            <person name="Shaikh M.A."/>
            <person name="Suttiyut T."/>
            <person name="Ogas R."/>
            <person name="Tomko P."/>
            <person name="Gavelis G."/>
            <person name="Widhalm J.R."/>
            <person name="Wisecaver J.H."/>
        </authorList>
    </citation>
    <scope>NUCLEOTIDE SEQUENCE</scope>
    <source>
        <strain evidence="2">ECLA1</strain>
    </source>
</reference>
<name>A0AAE1CUB1_9GAST</name>
<dbReference type="Proteomes" id="UP001283361">
    <property type="component" value="Unassembled WGS sequence"/>
</dbReference>
<feature type="region of interest" description="Disordered" evidence="1">
    <location>
        <begin position="228"/>
        <end position="285"/>
    </location>
</feature>
<organism evidence="2 3">
    <name type="scientific">Elysia crispata</name>
    <name type="common">lettuce slug</name>
    <dbReference type="NCBI Taxonomy" id="231223"/>
    <lineage>
        <taxon>Eukaryota</taxon>
        <taxon>Metazoa</taxon>
        <taxon>Spiralia</taxon>
        <taxon>Lophotrochozoa</taxon>
        <taxon>Mollusca</taxon>
        <taxon>Gastropoda</taxon>
        <taxon>Heterobranchia</taxon>
        <taxon>Euthyneura</taxon>
        <taxon>Panpulmonata</taxon>
        <taxon>Sacoglossa</taxon>
        <taxon>Placobranchoidea</taxon>
        <taxon>Plakobranchidae</taxon>
        <taxon>Elysia</taxon>
    </lineage>
</organism>
<dbReference type="EMBL" id="JAWDGP010006781">
    <property type="protein sequence ID" value="KAK3735571.1"/>
    <property type="molecule type" value="Genomic_DNA"/>
</dbReference>
<gene>
    <name evidence="2" type="ORF">RRG08_054144</name>
</gene>
<evidence type="ECO:0000313" key="2">
    <source>
        <dbReference type="EMBL" id="KAK3735571.1"/>
    </source>
</evidence>
<evidence type="ECO:0000256" key="1">
    <source>
        <dbReference type="SAM" id="MobiDB-lite"/>
    </source>
</evidence>
<keyword evidence="3" id="KW-1185">Reference proteome</keyword>